<comment type="caution">
    <text evidence="10">The sequence shown here is derived from an EMBL/GenBank/DDBJ whole genome shotgun (WGS) entry which is preliminary data.</text>
</comment>
<dbReference type="SUPFAM" id="SSF51230">
    <property type="entry name" value="Single hybrid motif"/>
    <property type="match status" value="1"/>
</dbReference>
<dbReference type="Proteomes" id="UP000186206">
    <property type="component" value="Unassembled WGS sequence"/>
</dbReference>
<dbReference type="SUPFAM" id="SSF52440">
    <property type="entry name" value="PreATP-grasp domain"/>
    <property type="match status" value="1"/>
</dbReference>
<dbReference type="InterPro" id="IPR000089">
    <property type="entry name" value="Biotin_lipoyl"/>
</dbReference>
<keyword evidence="3 6" id="KW-0547">Nucleotide-binding</keyword>
<name>A0ABX3FA75_9VIBR</name>
<dbReference type="CDD" id="cd06850">
    <property type="entry name" value="biotinyl_domain"/>
    <property type="match status" value="1"/>
</dbReference>
<evidence type="ECO:0000259" key="9">
    <source>
        <dbReference type="PROSITE" id="PS50979"/>
    </source>
</evidence>
<dbReference type="InterPro" id="IPR005481">
    <property type="entry name" value="BC-like_N"/>
</dbReference>
<protein>
    <submittedName>
        <fullName evidence="10">3-methylcrotonyl-CoA carboxylase</fullName>
    </submittedName>
</protein>
<dbReference type="PROSITE" id="PS50979">
    <property type="entry name" value="BC"/>
    <property type="match status" value="1"/>
</dbReference>
<evidence type="ECO:0000256" key="4">
    <source>
        <dbReference type="ARBA" id="ARBA00022840"/>
    </source>
</evidence>
<organism evidence="10 11">
    <name type="scientific">Vibrio ponticus</name>
    <dbReference type="NCBI Taxonomy" id="265668"/>
    <lineage>
        <taxon>Bacteria</taxon>
        <taxon>Pseudomonadati</taxon>
        <taxon>Pseudomonadota</taxon>
        <taxon>Gammaproteobacteria</taxon>
        <taxon>Vibrionales</taxon>
        <taxon>Vibrionaceae</taxon>
        <taxon>Vibrio</taxon>
    </lineage>
</organism>
<evidence type="ECO:0000256" key="6">
    <source>
        <dbReference type="PROSITE-ProRule" id="PRU00409"/>
    </source>
</evidence>
<dbReference type="InterPro" id="IPR011761">
    <property type="entry name" value="ATP-grasp"/>
</dbReference>
<dbReference type="PANTHER" id="PTHR18866">
    <property type="entry name" value="CARBOXYLASE:PYRUVATE/ACETYL-COA/PROPIONYL-COA CARBOXYLASE"/>
    <property type="match status" value="1"/>
</dbReference>
<dbReference type="Pfam" id="PF00289">
    <property type="entry name" value="Biotin_carb_N"/>
    <property type="match status" value="1"/>
</dbReference>
<dbReference type="PROSITE" id="PS00867">
    <property type="entry name" value="CPSASE_2"/>
    <property type="match status" value="1"/>
</dbReference>
<dbReference type="SMART" id="SM00878">
    <property type="entry name" value="Biotin_carb_C"/>
    <property type="match status" value="1"/>
</dbReference>
<feature type="domain" description="ATP-grasp" evidence="8">
    <location>
        <begin position="120"/>
        <end position="317"/>
    </location>
</feature>
<evidence type="ECO:0000259" key="8">
    <source>
        <dbReference type="PROSITE" id="PS50975"/>
    </source>
</evidence>
<dbReference type="InterPro" id="IPR011764">
    <property type="entry name" value="Biotin_carboxylation_dom"/>
</dbReference>
<dbReference type="PROSITE" id="PS50968">
    <property type="entry name" value="BIOTINYL_LIPOYL"/>
    <property type="match status" value="1"/>
</dbReference>
<dbReference type="Gene3D" id="3.30.470.20">
    <property type="entry name" value="ATP-grasp fold, B domain"/>
    <property type="match status" value="1"/>
</dbReference>
<dbReference type="InterPro" id="IPR005479">
    <property type="entry name" value="CPAse_ATP-bd"/>
</dbReference>
<dbReference type="SUPFAM" id="SSF56059">
    <property type="entry name" value="Glutathione synthetase ATP-binding domain-like"/>
    <property type="match status" value="1"/>
</dbReference>
<feature type="domain" description="Biotin carboxylation" evidence="9">
    <location>
        <begin position="1"/>
        <end position="447"/>
    </location>
</feature>
<dbReference type="Pfam" id="PF02785">
    <property type="entry name" value="Biotin_carb_C"/>
    <property type="match status" value="1"/>
</dbReference>
<evidence type="ECO:0000313" key="10">
    <source>
        <dbReference type="EMBL" id="OLQ87898.1"/>
    </source>
</evidence>
<evidence type="ECO:0000313" key="11">
    <source>
        <dbReference type="Proteomes" id="UP000186206"/>
    </source>
</evidence>
<dbReference type="InterPro" id="IPR005482">
    <property type="entry name" value="Biotin_COase_C"/>
</dbReference>
<comment type="cofactor">
    <cofactor evidence="1">
        <name>biotin</name>
        <dbReference type="ChEBI" id="CHEBI:57586"/>
    </cofactor>
</comment>
<accession>A0ABX3FA75</accession>
<dbReference type="Pfam" id="PF00364">
    <property type="entry name" value="Biotin_lipoyl"/>
    <property type="match status" value="1"/>
</dbReference>
<dbReference type="InterPro" id="IPR016185">
    <property type="entry name" value="PreATP-grasp_dom_sf"/>
</dbReference>
<gene>
    <name evidence="10" type="ORF">BIY21_16510</name>
</gene>
<keyword evidence="2" id="KW-0436">Ligase</keyword>
<evidence type="ECO:0000256" key="5">
    <source>
        <dbReference type="ARBA" id="ARBA00023267"/>
    </source>
</evidence>
<evidence type="ECO:0000256" key="1">
    <source>
        <dbReference type="ARBA" id="ARBA00001953"/>
    </source>
</evidence>
<dbReference type="InterPro" id="IPR011054">
    <property type="entry name" value="Rudment_hybrid_motif"/>
</dbReference>
<dbReference type="Pfam" id="PF02786">
    <property type="entry name" value="CPSase_L_D2"/>
    <property type="match status" value="1"/>
</dbReference>
<evidence type="ECO:0000259" key="7">
    <source>
        <dbReference type="PROSITE" id="PS50968"/>
    </source>
</evidence>
<keyword evidence="5" id="KW-0092">Biotin</keyword>
<dbReference type="PROSITE" id="PS50975">
    <property type="entry name" value="ATP_GRASP"/>
    <property type="match status" value="1"/>
</dbReference>
<dbReference type="InterPro" id="IPR001882">
    <property type="entry name" value="Biotin_BS"/>
</dbReference>
<dbReference type="RefSeq" id="WP_075651165.1">
    <property type="nucleotide sequence ID" value="NZ_AP019658.1"/>
</dbReference>
<reference evidence="10 11" key="1">
    <citation type="submission" date="2016-09" db="EMBL/GenBank/DDBJ databases">
        <title>Genomic Taxonomy of the Vibrionaceae.</title>
        <authorList>
            <person name="Gonzalez-Castillo A."/>
            <person name="Gomez-Gil B."/>
            <person name="Enciso-Ibarra K."/>
        </authorList>
    </citation>
    <scope>NUCLEOTIDE SEQUENCE [LARGE SCALE GENOMIC DNA]</scope>
    <source>
        <strain evidence="10 11">CAIM 1731</strain>
    </source>
</reference>
<evidence type="ECO:0000256" key="2">
    <source>
        <dbReference type="ARBA" id="ARBA00022598"/>
    </source>
</evidence>
<dbReference type="SUPFAM" id="SSF51246">
    <property type="entry name" value="Rudiment single hybrid motif"/>
    <property type="match status" value="1"/>
</dbReference>
<dbReference type="PROSITE" id="PS00188">
    <property type="entry name" value="BIOTIN"/>
    <property type="match status" value="1"/>
</dbReference>
<keyword evidence="11" id="KW-1185">Reference proteome</keyword>
<proteinExistence type="predicted"/>
<evidence type="ECO:0000256" key="3">
    <source>
        <dbReference type="ARBA" id="ARBA00022741"/>
    </source>
</evidence>
<dbReference type="Gene3D" id="2.40.50.100">
    <property type="match status" value="1"/>
</dbReference>
<dbReference type="NCBIfam" id="NF006367">
    <property type="entry name" value="PRK08591.1"/>
    <property type="match status" value="1"/>
</dbReference>
<feature type="domain" description="Lipoyl-binding" evidence="7">
    <location>
        <begin position="600"/>
        <end position="672"/>
    </location>
</feature>
<dbReference type="InterPro" id="IPR050856">
    <property type="entry name" value="Biotin_carboxylase_complex"/>
</dbReference>
<sequence length="689" mass="76380">MFKRILIANRGEIACRVMRTAKEMGIETVAVYSDADRTSQHCKQADIAEYIGSSPASESYLNIDKIIQVAKQHQVDAIHPGYGFLSENAQFAKACQENGIVFIGPPVDAIDQMGSKSQAKAIMEQAKVPLVPGYHGQNNSLKHLTEEANKIGYPVMLKAVMGGGGKGMRVVNRAEEMPFAIESAQREAQSSFGDQQLLIEKCIVKPRHVEIQVFADQHGNCLYLSDRDCSIQRRHQKVVEEAPAPGLSDQLRHAMGKAAVQAAKAINYVGAGTVEFLLDSSGEFYFMEMNTRLQVEHPVTELITGVDLVEWQLRVASGEALPIRQHDIVHSGHAIELRIYAEDPARDFMPSTGQIHYLSEPSFLSDVRVDSGIVQGDSVSEYYDPMISKLIVFGDTRTSAIRLLKEALSHYHVLGITTNIGYLHSIISQDAFADVALDTDFLITHQESIQQRQTCEHGILLTMATVARLNQPCQLHHKLGKSLPEPSREGFRLSQQQVSRFNFTHPNESKQIENHQTVITHTGQRNNHFKVNVQDQLYRVTIIDTNIDSTIKNGAVMTVEIDGVRYRFHAQVTPDSTAVFYQGQAYEFTHQPNYESAQDNQEELNPTAPLNGIVSALLVEKGDQVAQGDPLLVVEAMKMEYTINATQAAVIDDVLCELGDQVQHGAVLLHLSTPDDDPTPEVKHASNQS</sequence>
<dbReference type="InterPro" id="IPR011053">
    <property type="entry name" value="Single_hybrid_motif"/>
</dbReference>
<dbReference type="PANTHER" id="PTHR18866:SF33">
    <property type="entry name" value="METHYLCROTONOYL-COA CARBOXYLASE SUBUNIT ALPHA, MITOCHONDRIAL-RELATED"/>
    <property type="match status" value="1"/>
</dbReference>
<keyword evidence="4 6" id="KW-0067">ATP-binding</keyword>
<dbReference type="EMBL" id="MJMI01000115">
    <property type="protein sequence ID" value="OLQ87898.1"/>
    <property type="molecule type" value="Genomic_DNA"/>
</dbReference>